<comment type="caution">
    <text evidence="2">The sequence shown here is derived from an EMBL/GenBank/DDBJ whole genome shotgun (WGS) entry which is preliminary data.</text>
</comment>
<reference evidence="2" key="1">
    <citation type="journal article" date="2015" name="Nature">
        <title>Complex archaea that bridge the gap between prokaryotes and eukaryotes.</title>
        <authorList>
            <person name="Spang A."/>
            <person name="Saw J.H."/>
            <person name="Jorgensen S.L."/>
            <person name="Zaremba-Niedzwiedzka K."/>
            <person name="Martijn J."/>
            <person name="Lind A.E."/>
            <person name="van Eijk R."/>
            <person name="Schleper C."/>
            <person name="Guy L."/>
            <person name="Ettema T.J."/>
        </authorList>
    </citation>
    <scope>NUCLEOTIDE SEQUENCE</scope>
</reference>
<organism evidence="2">
    <name type="scientific">marine sediment metagenome</name>
    <dbReference type="NCBI Taxonomy" id="412755"/>
    <lineage>
        <taxon>unclassified sequences</taxon>
        <taxon>metagenomes</taxon>
        <taxon>ecological metagenomes</taxon>
    </lineage>
</organism>
<dbReference type="Pfam" id="PF09994">
    <property type="entry name" value="T6SS_Tle1-like_cat"/>
    <property type="match status" value="1"/>
</dbReference>
<proteinExistence type="predicted"/>
<gene>
    <name evidence="2" type="ORF">LCGC14_1644680</name>
</gene>
<dbReference type="AlphaFoldDB" id="A0A0F9HZE2"/>
<dbReference type="EMBL" id="LAZR01013750">
    <property type="protein sequence ID" value="KKM20517.1"/>
    <property type="molecule type" value="Genomic_DNA"/>
</dbReference>
<feature type="domain" description="T6SS Phospholipase effector Tle1-like catalytic" evidence="1">
    <location>
        <begin position="46"/>
        <end position="307"/>
    </location>
</feature>
<dbReference type="InterPro" id="IPR029058">
    <property type="entry name" value="AB_hydrolase_fold"/>
</dbReference>
<evidence type="ECO:0000313" key="2">
    <source>
        <dbReference type="EMBL" id="KKM20517.1"/>
    </source>
</evidence>
<dbReference type="SUPFAM" id="SSF53474">
    <property type="entry name" value="alpha/beta-Hydrolases"/>
    <property type="match status" value="1"/>
</dbReference>
<evidence type="ECO:0000259" key="1">
    <source>
        <dbReference type="Pfam" id="PF09994"/>
    </source>
</evidence>
<protein>
    <recommendedName>
        <fullName evidence="1">T6SS Phospholipase effector Tle1-like catalytic domain-containing protein</fullName>
    </recommendedName>
</protein>
<dbReference type="PANTHER" id="PTHR33840">
    <property type="match status" value="1"/>
</dbReference>
<dbReference type="PANTHER" id="PTHR33840:SF1">
    <property type="entry name" value="TLE1 PHOSPHOLIPASE DOMAIN-CONTAINING PROTEIN"/>
    <property type="match status" value="1"/>
</dbReference>
<accession>A0A0F9HZE2</accession>
<sequence length="411" mass="46655">MLPLQTISIMKSVKWLAFLYLAIVLSSCGSKKAILHEPVSSNVLPKNIAVFLDGTANNERSYTNVSKLYNLVTLQDNPNVEAAYFRGVGNGADFIGILIGSGIRGKVCNAYLYLAEHYDHERGDEIYLFGFSRGAFMARILAGMIHSAGIVDLRRISKNKRLDFIKRIYNAHKGEKTIQERRDAVFEVTNQRLPYDSYKIEFMELWDTVASLGIPDYKDDYYVEETDYNDQLCNVKKASQALSLNDNRSSVFTPSLLSNEYLVRECKETNPKDIANDVWFFGAHSDVGGGALNTNISGVSLNWMINQLQEYALLPSNIKVYENQFDATNNPRKGFIKLFYPKKERKLIFFASEKGYKNEKLKLHSSVLNRLEGPLQTYEINLIKLFGECFEKNGQGGYDYLKGSNCFQVVN</sequence>
<name>A0A0F9HZE2_9ZZZZ</name>
<dbReference type="InterPro" id="IPR018712">
    <property type="entry name" value="Tle1-like_cat"/>
</dbReference>